<sequence>MIKTPKFLTALCGVLPFLVSAEYRTFTDDNVTYGVFHAKPEEVRFHWRDSEGKAYRSLTNLKRALEKDYQVKMIMNAGIYSKKNEPAGLWIENSKILNPLNTRRGSGNFHVQPNGVFALVGKQPYILTTKVYQQKNLKPTFAVQSGPMLLINGKINHQFKPTLESYHKRNAVCLDKQNQLFFILTVQGQPNLYTLSRGLQKIGCYNALYLDGTISNWYIPNAFNSFHWHYFVGMISVTEMHKK</sequence>
<reference evidence="2 3" key="1">
    <citation type="submission" date="2020-10" db="EMBL/GenBank/DDBJ databases">
        <title>Genome Sequencing of Rodentibacter spp. strain DSM111151.</title>
        <authorList>
            <person name="Benga L."/>
            <person name="Lautwein T."/>
        </authorList>
    </citation>
    <scope>NUCLEOTIDE SEQUENCE [LARGE SCALE GENOMIC DNA]</scope>
    <source>
        <strain evidence="2 3">DSM 111151</strain>
    </source>
</reference>
<dbReference type="EMBL" id="CP063056">
    <property type="protein sequence ID" value="QPB42123.1"/>
    <property type="molecule type" value="Genomic_DNA"/>
</dbReference>
<proteinExistence type="predicted"/>
<evidence type="ECO:0000313" key="3">
    <source>
        <dbReference type="Proteomes" id="UP000663069"/>
    </source>
</evidence>
<accession>A0ABX6UXN2</accession>
<dbReference type="Pfam" id="PF09992">
    <property type="entry name" value="NAGPA"/>
    <property type="match status" value="1"/>
</dbReference>
<dbReference type="RefSeq" id="WP_194811705.1">
    <property type="nucleotide sequence ID" value="NZ_CP063056.1"/>
</dbReference>
<dbReference type="InterPro" id="IPR018711">
    <property type="entry name" value="NAGPA"/>
</dbReference>
<organism evidence="2 3">
    <name type="scientific">Rodentibacter haemolyticus</name>
    <dbReference type="NCBI Taxonomy" id="2778911"/>
    <lineage>
        <taxon>Bacteria</taxon>
        <taxon>Pseudomonadati</taxon>
        <taxon>Pseudomonadota</taxon>
        <taxon>Gammaproteobacteria</taxon>
        <taxon>Pasteurellales</taxon>
        <taxon>Pasteurellaceae</taxon>
        <taxon>Rodentibacter</taxon>
    </lineage>
</organism>
<name>A0ABX6UXN2_9PAST</name>
<keyword evidence="2" id="KW-0326">Glycosidase</keyword>
<protein>
    <submittedName>
        <fullName evidence="2">Phosphodiester glycosidase family protein</fullName>
    </submittedName>
</protein>
<feature type="domain" description="Phosphodiester glycosidase" evidence="1">
    <location>
        <begin position="70"/>
        <end position="215"/>
    </location>
</feature>
<dbReference type="Proteomes" id="UP000663069">
    <property type="component" value="Chromosome"/>
</dbReference>
<dbReference type="GO" id="GO:0016798">
    <property type="term" value="F:hydrolase activity, acting on glycosyl bonds"/>
    <property type="evidence" value="ECO:0007669"/>
    <property type="project" value="UniProtKB-KW"/>
</dbReference>
<keyword evidence="2" id="KW-0378">Hydrolase</keyword>
<evidence type="ECO:0000259" key="1">
    <source>
        <dbReference type="Pfam" id="PF09992"/>
    </source>
</evidence>
<evidence type="ECO:0000313" key="2">
    <source>
        <dbReference type="EMBL" id="QPB42123.1"/>
    </source>
</evidence>
<keyword evidence="3" id="KW-1185">Reference proteome</keyword>
<gene>
    <name evidence="2" type="ORF">IHV77_09380</name>
</gene>